<dbReference type="GO" id="GO:0005886">
    <property type="term" value="C:plasma membrane"/>
    <property type="evidence" value="ECO:0007669"/>
    <property type="project" value="InterPro"/>
</dbReference>
<keyword evidence="3 9" id="KW-0808">Transferase</keyword>
<reference evidence="9 10" key="1">
    <citation type="submission" date="2014-02" db="EMBL/GenBank/DDBJ databases">
        <title>The small core and large imbalanced accessory genome model reveals a collaborative survival strategy of Sorangium cellulosum strains in nature.</title>
        <authorList>
            <person name="Han K."/>
            <person name="Peng R."/>
            <person name="Blom J."/>
            <person name="Li Y.-Z."/>
        </authorList>
    </citation>
    <scope>NUCLEOTIDE SEQUENCE [LARGE SCALE GENOMIC DNA]</scope>
    <source>
        <strain evidence="9 10">So0011-07</strain>
    </source>
</reference>
<name>A0A150STQ4_SORCE</name>
<dbReference type="GO" id="GO:0008961">
    <property type="term" value="F:phosphatidylglycerol-prolipoprotein diacylglyceryl transferase activity"/>
    <property type="evidence" value="ECO:0007669"/>
    <property type="project" value="InterPro"/>
</dbReference>
<evidence type="ECO:0000256" key="3">
    <source>
        <dbReference type="ARBA" id="ARBA00022679"/>
    </source>
</evidence>
<gene>
    <name evidence="9" type="ORF">BE17_00655</name>
</gene>
<dbReference type="PANTHER" id="PTHR30589:SF0">
    <property type="entry name" value="PHOSPHATIDYLGLYCEROL--PROLIPOPROTEIN DIACYLGLYCERYL TRANSFERASE"/>
    <property type="match status" value="1"/>
</dbReference>
<sequence>MSGPLIPYIQLPEIPLSFLEHIPILGQYIDPAKPPSIKPFGTLVALGVYIGAVVATRHARERRLDEKKMSEFIFWVVAAGFIGGHVLDAIFYHPHRVARDPLYLFALWDGLSSFGGFTGALIGAASWRFYRREKILPYCEVINSAFPLAWVFGRAGCASVHDHPGRLSDAWFAVRYPLGTGHVGRFDLGLYECLLTIPLAVAFAVLWRRNPHRPLGFYTGVMCTAYAPVRFGLDFLREREGTVLGGDPRYGGLTPAQWACFGLLALGIYFLRMAARGEPSSVGTGSIGGDPRVADEDPSDDEDEEDEDEKDGEADEPRPPRARAGR</sequence>
<keyword evidence="6 8" id="KW-0472">Membrane</keyword>
<feature type="transmembrane region" description="Helical" evidence="8">
    <location>
        <begin position="135"/>
        <end position="153"/>
    </location>
</feature>
<keyword evidence="4 8" id="KW-0812">Transmembrane</keyword>
<evidence type="ECO:0000256" key="6">
    <source>
        <dbReference type="ARBA" id="ARBA00023136"/>
    </source>
</evidence>
<evidence type="ECO:0000256" key="5">
    <source>
        <dbReference type="ARBA" id="ARBA00022989"/>
    </source>
</evidence>
<keyword evidence="9" id="KW-0449">Lipoprotein</keyword>
<evidence type="ECO:0000256" key="1">
    <source>
        <dbReference type="ARBA" id="ARBA00007150"/>
    </source>
</evidence>
<dbReference type="AlphaFoldDB" id="A0A150STQ4"/>
<evidence type="ECO:0000313" key="9">
    <source>
        <dbReference type="EMBL" id="KYF95842.1"/>
    </source>
</evidence>
<dbReference type="Proteomes" id="UP000075635">
    <property type="component" value="Unassembled WGS sequence"/>
</dbReference>
<proteinExistence type="inferred from homology"/>
<feature type="transmembrane region" description="Helical" evidence="8">
    <location>
        <begin position="40"/>
        <end position="60"/>
    </location>
</feature>
<dbReference type="PANTHER" id="PTHR30589">
    <property type="entry name" value="PROLIPOPROTEIN DIACYLGLYCERYL TRANSFERASE"/>
    <property type="match status" value="1"/>
</dbReference>
<evidence type="ECO:0000256" key="4">
    <source>
        <dbReference type="ARBA" id="ARBA00022692"/>
    </source>
</evidence>
<keyword evidence="2" id="KW-1003">Cell membrane</keyword>
<feature type="compositionally biased region" description="Acidic residues" evidence="7">
    <location>
        <begin position="296"/>
        <end position="314"/>
    </location>
</feature>
<comment type="similarity">
    <text evidence="1">Belongs to the Lgt family.</text>
</comment>
<keyword evidence="5 8" id="KW-1133">Transmembrane helix</keyword>
<feature type="transmembrane region" description="Helical" evidence="8">
    <location>
        <begin position="215"/>
        <end position="233"/>
    </location>
</feature>
<feature type="transmembrane region" description="Helical" evidence="8">
    <location>
        <begin position="72"/>
        <end position="91"/>
    </location>
</feature>
<feature type="transmembrane region" description="Helical" evidence="8">
    <location>
        <begin position="253"/>
        <end position="271"/>
    </location>
</feature>
<protein>
    <submittedName>
        <fullName evidence="9">Prolipoprotein diacylglyceryl transferase</fullName>
    </submittedName>
</protein>
<dbReference type="EMBL" id="JEMB01000599">
    <property type="protein sequence ID" value="KYF95842.1"/>
    <property type="molecule type" value="Genomic_DNA"/>
</dbReference>
<feature type="transmembrane region" description="Helical" evidence="8">
    <location>
        <begin position="103"/>
        <end position="123"/>
    </location>
</feature>
<evidence type="ECO:0000256" key="8">
    <source>
        <dbReference type="SAM" id="Phobius"/>
    </source>
</evidence>
<evidence type="ECO:0000256" key="2">
    <source>
        <dbReference type="ARBA" id="ARBA00022475"/>
    </source>
</evidence>
<comment type="caution">
    <text evidence="9">The sequence shown here is derived from an EMBL/GenBank/DDBJ whole genome shotgun (WGS) entry which is preliminary data.</text>
</comment>
<dbReference type="Pfam" id="PF01790">
    <property type="entry name" value="LGT"/>
    <property type="match status" value="1"/>
</dbReference>
<evidence type="ECO:0000313" key="10">
    <source>
        <dbReference type="Proteomes" id="UP000075635"/>
    </source>
</evidence>
<evidence type="ECO:0000256" key="7">
    <source>
        <dbReference type="SAM" id="MobiDB-lite"/>
    </source>
</evidence>
<dbReference type="InterPro" id="IPR001640">
    <property type="entry name" value="Lgt"/>
</dbReference>
<feature type="region of interest" description="Disordered" evidence="7">
    <location>
        <begin position="280"/>
        <end position="326"/>
    </location>
</feature>
<feature type="transmembrane region" description="Helical" evidence="8">
    <location>
        <begin position="188"/>
        <end position="208"/>
    </location>
</feature>
<accession>A0A150STQ4</accession>
<organism evidence="9 10">
    <name type="scientific">Sorangium cellulosum</name>
    <name type="common">Polyangium cellulosum</name>
    <dbReference type="NCBI Taxonomy" id="56"/>
    <lineage>
        <taxon>Bacteria</taxon>
        <taxon>Pseudomonadati</taxon>
        <taxon>Myxococcota</taxon>
        <taxon>Polyangia</taxon>
        <taxon>Polyangiales</taxon>
        <taxon>Polyangiaceae</taxon>
        <taxon>Sorangium</taxon>
    </lineage>
</organism>
<dbReference type="GO" id="GO:0042158">
    <property type="term" value="P:lipoprotein biosynthetic process"/>
    <property type="evidence" value="ECO:0007669"/>
    <property type="project" value="InterPro"/>
</dbReference>